<comment type="caution">
    <text evidence="2">The sequence shown here is derived from an EMBL/GenBank/DDBJ whole genome shotgun (WGS) entry which is preliminary data.</text>
</comment>
<dbReference type="SMART" id="SM01134">
    <property type="entry name" value="DeoRC"/>
    <property type="match status" value="1"/>
</dbReference>
<accession>A0A837AES8</accession>
<gene>
    <name evidence="2" type="ORF">HPS9_09055</name>
</gene>
<evidence type="ECO:0000313" key="2">
    <source>
        <dbReference type="EMBL" id="KDB44960.1"/>
    </source>
</evidence>
<dbReference type="InterPro" id="IPR050313">
    <property type="entry name" value="Carb_Metab_HTH_regulators"/>
</dbReference>
<proteinExistence type="predicted"/>
<dbReference type="InterPro" id="IPR014036">
    <property type="entry name" value="DeoR-like_C"/>
</dbReference>
<dbReference type="AlphaFoldDB" id="A0A837AES8"/>
<dbReference type="InterPro" id="IPR037171">
    <property type="entry name" value="NagB/RpiA_transferase-like"/>
</dbReference>
<evidence type="ECO:0000259" key="1">
    <source>
        <dbReference type="Pfam" id="PF00455"/>
    </source>
</evidence>
<dbReference type="PANTHER" id="PTHR30363:SF58">
    <property type="entry name" value="REGULATORY PROTEIN, DEOR FAMILY"/>
    <property type="match status" value="1"/>
</dbReference>
<protein>
    <submittedName>
        <fullName evidence="2">DeoR faimly transcriptional regulator</fullName>
    </submittedName>
</protein>
<organism evidence="2 3">
    <name type="scientific">Glaesserella parasuis HPS9</name>
    <dbReference type="NCBI Taxonomy" id="1450513"/>
    <lineage>
        <taxon>Bacteria</taxon>
        <taxon>Pseudomonadati</taxon>
        <taxon>Pseudomonadota</taxon>
        <taxon>Gammaproteobacteria</taxon>
        <taxon>Pasteurellales</taxon>
        <taxon>Pasteurellaceae</taxon>
        <taxon>Glaesserella</taxon>
    </lineage>
</organism>
<dbReference type="Proteomes" id="UP000027441">
    <property type="component" value="Unassembled WGS sequence"/>
</dbReference>
<sequence length="98" mass="10870">MLAAQFLKNLSIDIAFISTSSWNLKGLTTPNENKIPVKLAIIEASRKNILVTDSSKYGKFATFFVYPLTVFDQIICDKGLLENAQESISSMNVNLLLV</sequence>
<evidence type="ECO:0000313" key="3">
    <source>
        <dbReference type="Proteomes" id="UP000027441"/>
    </source>
</evidence>
<dbReference type="Pfam" id="PF00455">
    <property type="entry name" value="DeoRC"/>
    <property type="match status" value="1"/>
</dbReference>
<name>A0A837AES8_GLAPU</name>
<dbReference type="EMBL" id="JDSN01000120">
    <property type="protein sequence ID" value="KDB44960.1"/>
    <property type="molecule type" value="Genomic_DNA"/>
</dbReference>
<feature type="domain" description="DeoR-like transcriptional repressor C-terminal sensor" evidence="1">
    <location>
        <begin position="2"/>
        <end position="78"/>
    </location>
</feature>
<dbReference type="PANTHER" id="PTHR30363">
    <property type="entry name" value="HTH-TYPE TRANSCRIPTIONAL REGULATOR SRLR-RELATED"/>
    <property type="match status" value="1"/>
</dbReference>
<reference evidence="2 3" key="1">
    <citation type="submission" date="2014-02" db="EMBL/GenBank/DDBJ databases">
        <title>Comparative genomics of Haemophilus parasuis isolated from pig lungs.</title>
        <authorList>
            <person name="Kittichotirat W."/>
            <person name="Bumgarner R.E."/>
            <person name="Lawrence P."/>
        </authorList>
    </citation>
    <scope>NUCLEOTIDE SEQUENCE [LARGE SCALE GENOMIC DNA]</scope>
    <source>
        <strain evidence="2 3">HPS9</strain>
    </source>
</reference>
<dbReference type="SUPFAM" id="SSF100950">
    <property type="entry name" value="NagB/RpiA/CoA transferase-like"/>
    <property type="match status" value="1"/>
</dbReference>